<evidence type="ECO:0000259" key="2">
    <source>
        <dbReference type="PROSITE" id="PS50181"/>
    </source>
</evidence>
<reference evidence="3" key="1">
    <citation type="submission" date="2023-07" db="EMBL/GenBank/DDBJ databases">
        <title>A chromosome-level genome assembly of Lolium multiflorum.</title>
        <authorList>
            <person name="Chen Y."/>
            <person name="Copetti D."/>
            <person name="Kolliker R."/>
            <person name="Studer B."/>
        </authorList>
    </citation>
    <scope>NUCLEOTIDE SEQUENCE</scope>
    <source>
        <strain evidence="3">02402/16</strain>
        <tissue evidence="3">Leaf</tissue>
    </source>
</reference>
<dbReference type="PROSITE" id="PS50181">
    <property type="entry name" value="FBOX"/>
    <property type="match status" value="1"/>
</dbReference>
<evidence type="ECO:0000256" key="1">
    <source>
        <dbReference type="SAM" id="MobiDB-lite"/>
    </source>
</evidence>
<dbReference type="InterPro" id="IPR045286">
    <property type="entry name" value="FBS1-like"/>
</dbReference>
<keyword evidence="4" id="KW-1185">Reference proteome</keyword>
<name>A0AAD8TCR8_LOLMU</name>
<dbReference type="PANTHER" id="PTHR34049:SF1">
    <property type="entry name" value="F-BOX PROTEIN SKIP27"/>
    <property type="match status" value="1"/>
</dbReference>
<dbReference type="EMBL" id="JAUUTY010000002">
    <property type="protein sequence ID" value="KAK1679477.1"/>
    <property type="molecule type" value="Genomic_DNA"/>
</dbReference>
<dbReference type="InterPro" id="IPR001810">
    <property type="entry name" value="F-box_dom"/>
</dbReference>
<evidence type="ECO:0000313" key="3">
    <source>
        <dbReference type="EMBL" id="KAK1679477.1"/>
    </source>
</evidence>
<dbReference type="Proteomes" id="UP001231189">
    <property type="component" value="Unassembled WGS sequence"/>
</dbReference>
<gene>
    <name evidence="3" type="ORF">QYE76_040325</name>
</gene>
<dbReference type="CDD" id="cd09917">
    <property type="entry name" value="F-box_SF"/>
    <property type="match status" value="1"/>
</dbReference>
<feature type="region of interest" description="Disordered" evidence="1">
    <location>
        <begin position="1"/>
        <end position="23"/>
    </location>
</feature>
<feature type="compositionally biased region" description="Polar residues" evidence="1">
    <location>
        <begin position="12"/>
        <end position="23"/>
    </location>
</feature>
<dbReference type="AlphaFoldDB" id="A0AAD8TCR8"/>
<organism evidence="3 4">
    <name type="scientific">Lolium multiflorum</name>
    <name type="common">Italian ryegrass</name>
    <name type="synonym">Lolium perenne subsp. multiflorum</name>
    <dbReference type="NCBI Taxonomy" id="4521"/>
    <lineage>
        <taxon>Eukaryota</taxon>
        <taxon>Viridiplantae</taxon>
        <taxon>Streptophyta</taxon>
        <taxon>Embryophyta</taxon>
        <taxon>Tracheophyta</taxon>
        <taxon>Spermatophyta</taxon>
        <taxon>Magnoliopsida</taxon>
        <taxon>Liliopsida</taxon>
        <taxon>Poales</taxon>
        <taxon>Poaceae</taxon>
        <taxon>BOP clade</taxon>
        <taxon>Pooideae</taxon>
        <taxon>Poodae</taxon>
        <taxon>Poeae</taxon>
        <taxon>Poeae Chloroplast Group 2 (Poeae type)</taxon>
        <taxon>Loliodinae</taxon>
        <taxon>Loliinae</taxon>
        <taxon>Lolium</taxon>
    </lineage>
</organism>
<dbReference type="PANTHER" id="PTHR34049">
    <property type="entry name" value="F-BOX PROTEIN SKIP27"/>
    <property type="match status" value="1"/>
</dbReference>
<accession>A0AAD8TCR8</accession>
<feature type="region of interest" description="Disordered" evidence="1">
    <location>
        <begin position="116"/>
        <end position="141"/>
    </location>
</feature>
<proteinExistence type="predicted"/>
<feature type="domain" description="F-box" evidence="2">
    <location>
        <begin position="64"/>
        <end position="112"/>
    </location>
</feature>
<protein>
    <recommendedName>
        <fullName evidence="2">F-box domain-containing protein</fullName>
    </recommendedName>
</protein>
<sequence>MAVGQSMPKGTLATSLSFPSSGSTRILGRKRVAVSPAPSPSGPHSPVRALRKQRSIRFHMDDAVCLLESLPQDVLIKVLCKVNHSDLRQLLLVSKPVSEATVVAKELHFAFATPSKAAAAGDDEDDDEGPGAPKQRRVARSRYGGKNLASVTVNLSESFSSLLSDPDVEM</sequence>
<comment type="caution">
    <text evidence="3">The sequence shown here is derived from an EMBL/GenBank/DDBJ whole genome shotgun (WGS) entry which is preliminary data.</text>
</comment>
<evidence type="ECO:0000313" key="4">
    <source>
        <dbReference type="Proteomes" id="UP001231189"/>
    </source>
</evidence>